<proteinExistence type="predicted"/>
<protein>
    <recommendedName>
        <fullName evidence="3">RNase H type-1 domain-containing protein</fullName>
    </recommendedName>
</protein>
<dbReference type="Proteomes" id="UP000593579">
    <property type="component" value="Unassembled WGS sequence"/>
</dbReference>
<comment type="caution">
    <text evidence="1">The sequence shown here is derived from an EMBL/GenBank/DDBJ whole genome shotgun (WGS) entry which is preliminary data.</text>
</comment>
<dbReference type="AlphaFoldDB" id="A0A7J9BDG9"/>
<name>A0A7J9BDG9_GOSGO</name>
<organism evidence="1 2">
    <name type="scientific">Gossypium gossypioides</name>
    <name type="common">Mexican cotton</name>
    <name type="synonym">Selera gossypioides</name>
    <dbReference type="NCBI Taxonomy" id="34282"/>
    <lineage>
        <taxon>Eukaryota</taxon>
        <taxon>Viridiplantae</taxon>
        <taxon>Streptophyta</taxon>
        <taxon>Embryophyta</taxon>
        <taxon>Tracheophyta</taxon>
        <taxon>Spermatophyta</taxon>
        <taxon>Magnoliopsida</taxon>
        <taxon>eudicotyledons</taxon>
        <taxon>Gunneridae</taxon>
        <taxon>Pentapetalae</taxon>
        <taxon>rosids</taxon>
        <taxon>malvids</taxon>
        <taxon>Malvales</taxon>
        <taxon>Malvaceae</taxon>
        <taxon>Malvoideae</taxon>
        <taxon>Gossypium</taxon>
    </lineage>
</organism>
<keyword evidence="2" id="KW-1185">Reference proteome</keyword>
<accession>A0A7J9BDG9</accession>
<gene>
    <name evidence="1" type="ORF">Gogos_018299</name>
</gene>
<feature type="non-terminal residue" evidence="1">
    <location>
        <position position="1"/>
    </location>
</feature>
<dbReference type="EMBL" id="JABEZY010000002">
    <property type="protein sequence ID" value="MBA0734385.1"/>
    <property type="molecule type" value="Genomic_DNA"/>
</dbReference>
<reference evidence="1 2" key="1">
    <citation type="journal article" date="2019" name="Genome Biol. Evol.">
        <title>Insights into the evolution of the New World diploid cottons (Gossypium, subgenus Houzingenia) based on genome sequencing.</title>
        <authorList>
            <person name="Grover C.E."/>
            <person name="Arick M.A. 2nd"/>
            <person name="Thrash A."/>
            <person name="Conover J.L."/>
            <person name="Sanders W.S."/>
            <person name="Peterson D.G."/>
            <person name="Frelichowski J.E."/>
            <person name="Scheffler J.A."/>
            <person name="Scheffler B.E."/>
            <person name="Wendel J.F."/>
        </authorList>
    </citation>
    <scope>NUCLEOTIDE SEQUENCE [LARGE SCALE GENOMIC DNA]</scope>
    <source>
        <strain evidence="1">5</strain>
        <tissue evidence="1">Leaf</tissue>
    </source>
</reference>
<evidence type="ECO:0008006" key="3">
    <source>
        <dbReference type="Google" id="ProtNLM"/>
    </source>
</evidence>
<evidence type="ECO:0000313" key="2">
    <source>
        <dbReference type="Proteomes" id="UP000593579"/>
    </source>
</evidence>
<sequence>FDLAYNKDSPGQLVTTSNLPLSGDWIILHIDGIVKTIEGFAAAGGVARNQNGDWILGFNHYLGDCSVFDAEF</sequence>
<dbReference type="OrthoDB" id="1002645at2759"/>
<evidence type="ECO:0000313" key="1">
    <source>
        <dbReference type="EMBL" id="MBA0734385.1"/>
    </source>
</evidence>